<dbReference type="AlphaFoldDB" id="A0AAW5PBJ8"/>
<sequence length="112" mass="11987">MLLGDGVAQLLELALTDVSMEEAFLRDTTGEVLAGPPVAAESHVAFGAIVGLQKRVHPCGSLEVVIARTVYHLRRCYTAHFVDELDPAHAQGLLRDHVNGLVPTSSSLAYLP</sequence>
<evidence type="ECO:0000313" key="1">
    <source>
        <dbReference type="EMBL" id="MCS4159254.1"/>
    </source>
</evidence>
<evidence type="ECO:0000313" key="2">
    <source>
        <dbReference type="Proteomes" id="UP001155110"/>
    </source>
</evidence>
<dbReference type="RefSeq" id="WP_259258526.1">
    <property type="nucleotide sequence ID" value="NZ_JANTZM010000021.1"/>
</dbReference>
<accession>A0AAW5PBJ8</accession>
<protein>
    <submittedName>
        <fullName evidence="1">Uncharacterized protein</fullName>
    </submittedName>
</protein>
<name>A0AAW5PBJ8_9BACT</name>
<dbReference type="EMBL" id="JANTZM010000021">
    <property type="protein sequence ID" value="MCS4159254.1"/>
    <property type="molecule type" value="Genomic_DNA"/>
</dbReference>
<reference evidence="1" key="1">
    <citation type="submission" date="2022-08" db="EMBL/GenBank/DDBJ databases">
        <title>Genomic Encyclopedia of Type Strains, Phase V (KMG-V): Genome sequencing to study the core and pangenomes of soil and plant-associated prokaryotes.</title>
        <authorList>
            <person name="Whitman W."/>
        </authorList>
    </citation>
    <scope>NUCLEOTIDE SEQUENCE</scope>
    <source>
        <strain evidence="1">SP3002</strain>
    </source>
</reference>
<comment type="caution">
    <text evidence="1">The sequence shown here is derived from an EMBL/GenBank/DDBJ whole genome shotgun (WGS) entry which is preliminary data.</text>
</comment>
<organism evidence="1 2">
    <name type="scientific">Salinibacter ruber</name>
    <dbReference type="NCBI Taxonomy" id="146919"/>
    <lineage>
        <taxon>Bacteria</taxon>
        <taxon>Pseudomonadati</taxon>
        <taxon>Rhodothermota</taxon>
        <taxon>Rhodothermia</taxon>
        <taxon>Rhodothermales</taxon>
        <taxon>Salinibacteraceae</taxon>
        <taxon>Salinibacter</taxon>
    </lineage>
</organism>
<proteinExistence type="predicted"/>
<gene>
    <name evidence="1" type="ORF">GGP99_003244</name>
</gene>
<dbReference type="Proteomes" id="UP001155110">
    <property type="component" value="Unassembled WGS sequence"/>
</dbReference>